<accession>A0A182P2H1</accession>
<dbReference type="AlphaFoldDB" id="A0A182P2H1"/>
<evidence type="ECO:0000259" key="1">
    <source>
        <dbReference type="Pfam" id="PF08718"/>
    </source>
</evidence>
<dbReference type="EnsemblMetazoa" id="AEPI001105-RA">
    <property type="protein sequence ID" value="AEPI001105-PA"/>
    <property type="gene ID" value="AEPI001105"/>
</dbReference>
<dbReference type="Pfam" id="PF08718">
    <property type="entry name" value="GLTP"/>
    <property type="match status" value="1"/>
</dbReference>
<dbReference type="Pfam" id="PF12044">
    <property type="entry name" value="Metallopep"/>
    <property type="match status" value="1"/>
</dbReference>
<dbReference type="Gene3D" id="1.10.3520.10">
    <property type="entry name" value="Glycolipid transfer protein"/>
    <property type="match status" value="1"/>
</dbReference>
<dbReference type="FunFam" id="1.10.3520.10:FF:000001">
    <property type="entry name" value="Pleckstrin domain-containing family A member 8"/>
    <property type="match status" value="1"/>
</dbReference>
<protein>
    <recommendedName>
        <fullName evidence="1">Glycolipid transfer protein domain-containing protein</fullName>
    </recommendedName>
</protein>
<dbReference type="SUPFAM" id="SSF110004">
    <property type="entry name" value="Glycolipid transfer protein, GLTP"/>
    <property type="match status" value="1"/>
</dbReference>
<reference evidence="2" key="2">
    <citation type="submission" date="2020-05" db="UniProtKB">
        <authorList>
            <consortium name="EnsemblMetazoa"/>
        </authorList>
    </citation>
    <scope>IDENTIFICATION</scope>
    <source>
        <strain evidence="2">Epiroticus2</strain>
    </source>
</reference>
<proteinExistence type="predicted"/>
<name>A0A182P2H1_9DIPT</name>
<reference evidence="3" key="1">
    <citation type="submission" date="2013-03" db="EMBL/GenBank/DDBJ databases">
        <title>The Genome Sequence of Anopheles epiroticus epiroticus2.</title>
        <authorList>
            <consortium name="The Broad Institute Genomics Platform"/>
            <person name="Neafsey D.E."/>
            <person name="Howell P."/>
            <person name="Walker B."/>
            <person name="Young S.K."/>
            <person name="Zeng Q."/>
            <person name="Gargeya S."/>
            <person name="Fitzgerald M."/>
            <person name="Haas B."/>
            <person name="Abouelleil A."/>
            <person name="Allen A.W."/>
            <person name="Alvarado L."/>
            <person name="Arachchi H.M."/>
            <person name="Berlin A.M."/>
            <person name="Chapman S.B."/>
            <person name="Gainer-Dewar J."/>
            <person name="Goldberg J."/>
            <person name="Griggs A."/>
            <person name="Gujja S."/>
            <person name="Hansen M."/>
            <person name="Howarth C."/>
            <person name="Imamovic A."/>
            <person name="Ireland A."/>
            <person name="Larimer J."/>
            <person name="McCowan C."/>
            <person name="Murphy C."/>
            <person name="Pearson M."/>
            <person name="Poon T.W."/>
            <person name="Priest M."/>
            <person name="Roberts A."/>
            <person name="Saif S."/>
            <person name="Shea T."/>
            <person name="Sisk P."/>
            <person name="Sykes S."/>
            <person name="Wortman J."/>
            <person name="Nusbaum C."/>
            <person name="Birren B."/>
        </authorList>
    </citation>
    <scope>NUCLEOTIDE SEQUENCE [LARGE SCALE GENOMIC DNA]</scope>
    <source>
        <strain evidence="3">Epiroticus2</strain>
    </source>
</reference>
<evidence type="ECO:0000313" key="2">
    <source>
        <dbReference type="EnsemblMetazoa" id="AEPI001105-PA"/>
    </source>
</evidence>
<dbReference type="GO" id="GO:0120013">
    <property type="term" value="F:lipid transfer activity"/>
    <property type="evidence" value="ECO:0007669"/>
    <property type="project" value="InterPro"/>
</dbReference>
<evidence type="ECO:0000313" key="3">
    <source>
        <dbReference type="Proteomes" id="UP000075885"/>
    </source>
</evidence>
<dbReference type="InterPro" id="IPR014830">
    <property type="entry name" value="Glycolipid_transfer_prot_dom"/>
</dbReference>
<dbReference type="PANTHER" id="PTHR21054:SF2">
    <property type="entry name" value="MIP04191P"/>
    <property type="match status" value="1"/>
</dbReference>
<dbReference type="InterPro" id="IPR036497">
    <property type="entry name" value="GLTP_sf"/>
</dbReference>
<dbReference type="PANTHER" id="PTHR21054">
    <property type="entry name" value="ZINC METALLOPROTEINASE-RELATED"/>
    <property type="match status" value="1"/>
</dbReference>
<feature type="domain" description="Glycolipid transfer protein" evidence="1">
    <location>
        <begin position="516"/>
        <end position="654"/>
    </location>
</feature>
<dbReference type="VEuPathDB" id="VectorBase:AEPI001105"/>
<dbReference type="InterPro" id="IPR053002">
    <property type="entry name" value="Metalloproteinase_M10B"/>
</dbReference>
<dbReference type="Proteomes" id="UP000075885">
    <property type="component" value="Unassembled WGS sequence"/>
</dbReference>
<keyword evidence="3" id="KW-1185">Reference proteome</keyword>
<dbReference type="InterPro" id="IPR021917">
    <property type="entry name" value="Unchr_Zn-peptidase-like"/>
</dbReference>
<sequence>MCELEHNVQLKNVQKGEVFQYSIVLLKGELANTCLSGKFQVVANKCDLVPFSVALEKDTGGEGERQQSTRKFRVLLRLFPGENQYEVQYCSSKACVSLIYTAPESQFTVAPVYIVCKGHSGRYQSNENDSTNDSEHACRKITLAIELLQCLYAEKLAEHGFGRKTFDLGAPCRPFYSELEWEKSATMREDELWRHFATELVQGKHYDMGRVKVVGFLSSTHFDGITDGDFSYENIRKKTTGHAALGGGGLALFGTGCLYTWPSSLQAVCDALLSPQPVDCDKLLDDSNYRRTYGGCFATTLGSVCHEMGHTFDLGHTPDGSIMGDGFDAIDNVFVGTAQQATHVGPKRLIETKPRGLAGRLTQLKRPGDVLRQRLDAKQNDGVFFAPTSALTLSYHRWFNHGKRLVGGSMNFDNTTRTVTCSGSSIVLVELRTTENGMMRKCWTFREGQPQRPVGTFTLPKLACLTDLTMFAMDATGNILKESTDNDSTAVVCDAKIQFRQLKPFPVIDENNNFKIETEHFLESSNQIIDAIACFGKLFSPIVKDMRQNVQKITNKYKQNESLFKYLEDLILKDKDGNDNPFDIVTDGLLWLKRAFEMMEQFFRNLLEDETRSEQVKPHLKKAYEECLLPYHGFLAQKAFQLLHSFLPTRSSLLGPSDSNMDNLKALEDFLVLFRANLKHLNEFYTKHDLHRTYKA</sequence>
<dbReference type="GO" id="GO:0005737">
    <property type="term" value="C:cytoplasm"/>
    <property type="evidence" value="ECO:0007669"/>
    <property type="project" value="InterPro"/>
</dbReference>
<organism evidence="2 3">
    <name type="scientific">Anopheles epiroticus</name>
    <dbReference type="NCBI Taxonomy" id="199890"/>
    <lineage>
        <taxon>Eukaryota</taxon>
        <taxon>Metazoa</taxon>
        <taxon>Ecdysozoa</taxon>
        <taxon>Arthropoda</taxon>
        <taxon>Hexapoda</taxon>
        <taxon>Insecta</taxon>
        <taxon>Pterygota</taxon>
        <taxon>Neoptera</taxon>
        <taxon>Endopterygota</taxon>
        <taxon>Diptera</taxon>
        <taxon>Nematocera</taxon>
        <taxon>Culicoidea</taxon>
        <taxon>Culicidae</taxon>
        <taxon>Anophelinae</taxon>
        <taxon>Anopheles</taxon>
    </lineage>
</organism>